<organism evidence="8 9">
    <name type="scientific">Croceibacterium xixiisoli</name>
    <dbReference type="NCBI Taxonomy" id="1476466"/>
    <lineage>
        <taxon>Bacteria</taxon>
        <taxon>Pseudomonadati</taxon>
        <taxon>Pseudomonadota</taxon>
        <taxon>Alphaproteobacteria</taxon>
        <taxon>Sphingomonadales</taxon>
        <taxon>Erythrobacteraceae</taxon>
        <taxon>Croceibacterium</taxon>
    </lineage>
</organism>
<gene>
    <name evidence="8" type="ORF">GRI97_09295</name>
</gene>
<protein>
    <submittedName>
        <fullName evidence="8">AI-2E family transporter</fullName>
    </submittedName>
</protein>
<feature type="transmembrane region" description="Helical" evidence="7">
    <location>
        <begin position="148"/>
        <end position="178"/>
    </location>
</feature>
<dbReference type="PANTHER" id="PTHR21716:SF62">
    <property type="entry name" value="TRANSPORT PROTEIN YDBI-RELATED"/>
    <property type="match status" value="1"/>
</dbReference>
<dbReference type="GO" id="GO:0055085">
    <property type="term" value="P:transmembrane transport"/>
    <property type="evidence" value="ECO:0007669"/>
    <property type="project" value="TreeGrafter"/>
</dbReference>
<feature type="transmembrane region" description="Helical" evidence="7">
    <location>
        <begin position="241"/>
        <end position="268"/>
    </location>
</feature>
<dbReference type="Pfam" id="PF01594">
    <property type="entry name" value="AI-2E_transport"/>
    <property type="match status" value="1"/>
</dbReference>
<evidence type="ECO:0000256" key="4">
    <source>
        <dbReference type="ARBA" id="ARBA00022989"/>
    </source>
</evidence>
<evidence type="ECO:0000256" key="6">
    <source>
        <dbReference type="SAM" id="MobiDB-lite"/>
    </source>
</evidence>
<proteinExistence type="inferred from homology"/>
<evidence type="ECO:0000256" key="7">
    <source>
        <dbReference type="SAM" id="Phobius"/>
    </source>
</evidence>
<keyword evidence="5 7" id="KW-0472">Membrane</keyword>
<dbReference type="EMBL" id="WTYJ01000002">
    <property type="protein sequence ID" value="MXO99183.1"/>
    <property type="molecule type" value="Genomic_DNA"/>
</dbReference>
<reference evidence="8 9" key="1">
    <citation type="submission" date="2019-12" db="EMBL/GenBank/DDBJ databases">
        <title>Genomic-based taxomic classification of the family Erythrobacteraceae.</title>
        <authorList>
            <person name="Xu L."/>
        </authorList>
    </citation>
    <scope>NUCLEOTIDE SEQUENCE [LARGE SCALE GENOMIC DNA]</scope>
    <source>
        <strain evidence="8 9">S36</strain>
    </source>
</reference>
<feature type="compositionally biased region" description="Pro residues" evidence="6">
    <location>
        <begin position="1"/>
        <end position="13"/>
    </location>
</feature>
<feature type="transmembrane region" description="Helical" evidence="7">
    <location>
        <begin position="53"/>
        <end position="70"/>
    </location>
</feature>
<dbReference type="AlphaFoldDB" id="A0A6I4TXU3"/>
<keyword evidence="3 7" id="KW-0812">Transmembrane</keyword>
<comment type="similarity">
    <text evidence="2">Belongs to the autoinducer-2 exporter (AI-2E) (TC 2.A.86) family.</text>
</comment>
<evidence type="ECO:0000256" key="1">
    <source>
        <dbReference type="ARBA" id="ARBA00004141"/>
    </source>
</evidence>
<dbReference type="GO" id="GO:0016020">
    <property type="term" value="C:membrane"/>
    <property type="evidence" value="ECO:0007669"/>
    <property type="project" value="UniProtKB-SubCell"/>
</dbReference>
<dbReference type="RefSeq" id="WP_161390930.1">
    <property type="nucleotide sequence ID" value="NZ_JBHSCP010000001.1"/>
</dbReference>
<feature type="region of interest" description="Disordered" evidence="6">
    <location>
        <begin position="1"/>
        <end position="22"/>
    </location>
</feature>
<keyword evidence="9" id="KW-1185">Reference proteome</keyword>
<feature type="transmembrane region" description="Helical" evidence="7">
    <location>
        <begin position="280"/>
        <end position="300"/>
    </location>
</feature>
<accession>A0A6I4TXU3</accession>
<feature type="transmembrane region" description="Helical" evidence="7">
    <location>
        <begin position="82"/>
        <end position="104"/>
    </location>
</feature>
<dbReference type="Proteomes" id="UP000469430">
    <property type="component" value="Unassembled WGS sequence"/>
</dbReference>
<feature type="transmembrane region" description="Helical" evidence="7">
    <location>
        <begin position="312"/>
        <end position="341"/>
    </location>
</feature>
<evidence type="ECO:0000313" key="8">
    <source>
        <dbReference type="EMBL" id="MXO99183.1"/>
    </source>
</evidence>
<name>A0A6I4TXU3_9SPHN</name>
<sequence length="355" mass="37252">MTDEPAPPLPKPAPQTRRGDRPPPIGSAFFRGGVALLALFALATLLWQLRPVLLLLFAATLVAIVLDGLTRAICRRIPLPRGVALGLSALLAASGIVAIVWLFGAELANQINHLAALVPGGWDDLSDIVGEQRLNGYVDRLAPSGSNIFSIVQAVLSFVSGMVSATLLAMLGGVFLAAQPATYQAGFRALLPQRWDAIAVETIHAIGLSLRRFMLGQAISVLFVGVTIFIGMWLVGAPSPLALAVIAGILGFIPVVGPLMAAVPGVLVGLTMGGDAFWKIAAIYFVVQQIDGNLVNALVMKRSVKIPPAVTMFSLFAIGVTFGPAGLLLGGPIAVLGFVLVRKLWIENHLGKTID</sequence>
<keyword evidence="4 7" id="KW-1133">Transmembrane helix</keyword>
<feature type="transmembrane region" description="Helical" evidence="7">
    <location>
        <begin position="213"/>
        <end position="235"/>
    </location>
</feature>
<evidence type="ECO:0000313" key="9">
    <source>
        <dbReference type="Proteomes" id="UP000469430"/>
    </source>
</evidence>
<dbReference type="InterPro" id="IPR002549">
    <property type="entry name" value="AI-2E-like"/>
</dbReference>
<evidence type="ECO:0000256" key="3">
    <source>
        <dbReference type="ARBA" id="ARBA00022692"/>
    </source>
</evidence>
<dbReference type="OrthoDB" id="5761230at2"/>
<evidence type="ECO:0000256" key="2">
    <source>
        <dbReference type="ARBA" id="ARBA00009773"/>
    </source>
</evidence>
<comment type="subcellular location">
    <subcellularLocation>
        <location evidence="1">Membrane</location>
        <topology evidence="1">Multi-pass membrane protein</topology>
    </subcellularLocation>
</comment>
<comment type="caution">
    <text evidence="8">The sequence shown here is derived from an EMBL/GenBank/DDBJ whole genome shotgun (WGS) entry which is preliminary data.</text>
</comment>
<evidence type="ECO:0000256" key="5">
    <source>
        <dbReference type="ARBA" id="ARBA00023136"/>
    </source>
</evidence>
<dbReference type="PANTHER" id="PTHR21716">
    <property type="entry name" value="TRANSMEMBRANE PROTEIN"/>
    <property type="match status" value="1"/>
</dbReference>
<feature type="transmembrane region" description="Helical" evidence="7">
    <location>
        <begin position="28"/>
        <end position="47"/>
    </location>
</feature>